<comment type="function">
    <text evidence="13">Catalyzes the hydrolysis of complex carboxylic polyesters found in the cell wall of plants. Degrades cutin, a macromolecule that forms the structure of the plant cuticle.</text>
</comment>
<keyword evidence="4 13" id="KW-0719">Serine esterase</keyword>
<evidence type="ECO:0000256" key="5">
    <source>
        <dbReference type="ARBA" id="ARBA00022525"/>
    </source>
</evidence>
<feature type="chain" id="PRO_5005118051" description="Cutinase" evidence="13">
    <location>
        <begin position="17"/>
        <end position="291"/>
    </location>
</feature>
<evidence type="ECO:0000313" key="15">
    <source>
        <dbReference type="Proteomes" id="UP000045706"/>
    </source>
</evidence>
<reference evidence="15" key="1">
    <citation type="submission" date="2015-05" db="EMBL/GenBank/DDBJ databases">
        <authorList>
            <person name="Fogelqvist Johan"/>
        </authorList>
    </citation>
    <scope>NUCLEOTIDE SEQUENCE [LARGE SCALE GENOMIC DNA]</scope>
</reference>
<evidence type="ECO:0000256" key="4">
    <source>
        <dbReference type="ARBA" id="ARBA00022487"/>
    </source>
</evidence>
<evidence type="ECO:0000256" key="7">
    <source>
        <dbReference type="ARBA" id="ARBA00022801"/>
    </source>
</evidence>
<evidence type="ECO:0000313" key="14">
    <source>
        <dbReference type="EMBL" id="CRK15548.1"/>
    </source>
</evidence>
<evidence type="ECO:0000256" key="9">
    <source>
        <dbReference type="ARBA" id="ARBA00023157"/>
    </source>
</evidence>
<dbReference type="PROSITE" id="PS00155">
    <property type="entry name" value="CUTINASE_1"/>
    <property type="match status" value="1"/>
</dbReference>
<keyword evidence="9 12" id="KW-1015">Disulfide bond</keyword>
<accession>A0A0G4L0I3</accession>
<dbReference type="PROSITE" id="PS00931">
    <property type="entry name" value="CUTINASE_2"/>
    <property type="match status" value="1"/>
</dbReference>
<evidence type="ECO:0000256" key="6">
    <source>
        <dbReference type="ARBA" id="ARBA00022729"/>
    </source>
</evidence>
<dbReference type="Pfam" id="PF01083">
    <property type="entry name" value="Cutinase"/>
    <property type="match status" value="2"/>
</dbReference>
<evidence type="ECO:0000256" key="10">
    <source>
        <dbReference type="ARBA" id="ARBA00034045"/>
    </source>
</evidence>
<dbReference type="EC" id="3.1.1.74" evidence="3 13"/>
<proteinExistence type="inferred from homology"/>
<keyword evidence="7 13" id="KW-0378">Hydrolase</keyword>
<dbReference type="PANTHER" id="PTHR48250:SF3">
    <property type="entry name" value="CUTINASE 1-RELATED"/>
    <property type="match status" value="1"/>
</dbReference>
<dbReference type="SMART" id="SM01110">
    <property type="entry name" value="Cutinase"/>
    <property type="match status" value="1"/>
</dbReference>
<dbReference type="InterPro" id="IPR000675">
    <property type="entry name" value="Cutinase/axe"/>
</dbReference>
<keyword evidence="5 13" id="KW-0964">Secreted</keyword>
<feature type="active site" description="Nucleophile" evidence="11">
    <location>
        <position position="202"/>
    </location>
</feature>
<dbReference type="Gene3D" id="3.40.50.1820">
    <property type="entry name" value="alpha/beta hydrolase"/>
    <property type="match status" value="2"/>
</dbReference>
<feature type="active site" description="Proton donor/acceptor" evidence="11">
    <location>
        <position position="270"/>
    </location>
</feature>
<feature type="signal peptide" evidence="13">
    <location>
        <begin position="1"/>
        <end position="16"/>
    </location>
</feature>
<evidence type="ECO:0000256" key="13">
    <source>
        <dbReference type="RuleBase" id="RU361263"/>
    </source>
</evidence>
<dbReference type="AlphaFoldDB" id="A0A0G4L0I3"/>
<protein>
    <recommendedName>
        <fullName evidence="3 13">Cutinase</fullName>
        <ecNumber evidence="3 13">3.1.1.74</ecNumber>
    </recommendedName>
</protein>
<dbReference type="SUPFAM" id="SSF53474">
    <property type="entry name" value="alpha/beta-Hydrolases"/>
    <property type="match status" value="2"/>
</dbReference>
<gene>
    <name evidence="14" type="ORF">BN1723_010705</name>
</gene>
<comment type="subcellular location">
    <subcellularLocation>
        <location evidence="1 13">Secreted</location>
    </subcellularLocation>
</comment>
<dbReference type="InterPro" id="IPR029058">
    <property type="entry name" value="AB_hydrolase_fold"/>
</dbReference>
<comment type="catalytic activity">
    <reaction evidence="10 13">
        <text>cutin + H2O = cutin monomers.</text>
        <dbReference type="EC" id="3.1.1.74"/>
    </reaction>
</comment>
<evidence type="ECO:0000256" key="8">
    <source>
        <dbReference type="ARBA" id="ARBA00023026"/>
    </source>
</evidence>
<evidence type="ECO:0000256" key="12">
    <source>
        <dbReference type="PIRSR" id="PIRSR611150-2"/>
    </source>
</evidence>
<evidence type="ECO:0000256" key="1">
    <source>
        <dbReference type="ARBA" id="ARBA00004613"/>
    </source>
</evidence>
<dbReference type="InterPro" id="IPR043579">
    <property type="entry name" value="CUTINASE_2"/>
</dbReference>
<evidence type="ECO:0000256" key="3">
    <source>
        <dbReference type="ARBA" id="ARBA00013095"/>
    </source>
</evidence>
<name>A0A0G4L0I3_VERLO</name>
<comment type="similarity">
    <text evidence="2 13">Belongs to the cutinase family.</text>
</comment>
<dbReference type="PANTHER" id="PTHR48250">
    <property type="entry name" value="CUTINASE 2-RELATED"/>
    <property type="match status" value="1"/>
</dbReference>
<dbReference type="GO" id="GO:0005576">
    <property type="term" value="C:extracellular region"/>
    <property type="evidence" value="ECO:0007669"/>
    <property type="project" value="UniProtKB-SubCell"/>
</dbReference>
<organism evidence="14 15">
    <name type="scientific">Verticillium longisporum</name>
    <name type="common">Verticillium dahliae var. longisporum</name>
    <dbReference type="NCBI Taxonomy" id="100787"/>
    <lineage>
        <taxon>Eukaryota</taxon>
        <taxon>Fungi</taxon>
        <taxon>Dikarya</taxon>
        <taxon>Ascomycota</taxon>
        <taxon>Pezizomycotina</taxon>
        <taxon>Sordariomycetes</taxon>
        <taxon>Hypocreomycetidae</taxon>
        <taxon>Glomerellales</taxon>
        <taxon>Plectosphaerellaceae</taxon>
        <taxon>Verticillium</taxon>
    </lineage>
</organism>
<dbReference type="Proteomes" id="UP000045706">
    <property type="component" value="Unassembled WGS sequence"/>
</dbReference>
<sequence>MKFYTLFSLFTAMASALPVSDEQPHALEARQSSNRNDLERGSSAACPRVIFIYARATGEPGNMNKGTSAGPAVARVLEAKYRNAVWVQGVGGAYRADLLSNLQPAGASGPAIAEARRLLDLAASKCPSARVVTGGYSQGSAVEAKYRNAVWVQGVGGAYRADLLSNLQAAGASAAAIAEARRLLDLAASKCPSARVVTGGYSQGSAVMAGALGGASQRTKSQVQGVVLFGYTRNAQSGGRVPGFPVERTRVFCRAGDMVCRGSLMVGPAHFGYAGDAAGPAPQFLLQRIGA</sequence>
<keyword evidence="6 13" id="KW-0732">Signal</keyword>
<dbReference type="PRINTS" id="PR00129">
    <property type="entry name" value="CUTINASE"/>
</dbReference>
<keyword evidence="8" id="KW-0843">Virulence</keyword>
<dbReference type="EMBL" id="CVQI01006113">
    <property type="protein sequence ID" value="CRK15548.1"/>
    <property type="molecule type" value="Genomic_DNA"/>
</dbReference>
<dbReference type="GO" id="GO:0016052">
    <property type="term" value="P:carbohydrate catabolic process"/>
    <property type="evidence" value="ECO:0007669"/>
    <property type="project" value="TreeGrafter"/>
</dbReference>
<feature type="disulfide bond" evidence="12">
    <location>
        <begin position="253"/>
        <end position="260"/>
    </location>
</feature>
<feature type="active site" evidence="11">
    <location>
        <position position="257"/>
    </location>
</feature>
<dbReference type="GO" id="GO:0050525">
    <property type="term" value="F:cutinase activity"/>
    <property type="evidence" value="ECO:0007669"/>
    <property type="project" value="UniProtKB-UniRule"/>
</dbReference>
<evidence type="ECO:0000256" key="11">
    <source>
        <dbReference type="PIRSR" id="PIRSR611150-1"/>
    </source>
</evidence>
<evidence type="ECO:0000256" key="2">
    <source>
        <dbReference type="ARBA" id="ARBA00007534"/>
    </source>
</evidence>
<dbReference type="InterPro" id="IPR043580">
    <property type="entry name" value="CUTINASE_1"/>
</dbReference>
<dbReference type="InterPro" id="IPR011150">
    <property type="entry name" value="Cutinase_monf"/>
</dbReference>